<dbReference type="Proteomes" id="UP000008550">
    <property type="component" value="Chromosome"/>
</dbReference>
<keyword evidence="3" id="KW-1185">Reference proteome</keyword>
<reference evidence="2 3" key="1">
    <citation type="journal article" date="2008" name="J. Bacteriol.">
        <title>The genome of Heliobacterium modesticaldum, a phototrophic representative of the Firmicutes containing the simplest photosynthetic apparatus.</title>
        <authorList>
            <person name="Sattley W.M."/>
            <person name="Madigan M.T."/>
            <person name="Swingley W.D."/>
            <person name="Cheung P.C."/>
            <person name="Clocksin K.M."/>
            <person name="Conrad A.L."/>
            <person name="Dejesa L.C."/>
            <person name="Honchak B.M."/>
            <person name="Jung D.O."/>
            <person name="Karbach L.E."/>
            <person name="Kurdoglu A."/>
            <person name="Lahiri S."/>
            <person name="Mastrian S.D."/>
            <person name="Page L.E."/>
            <person name="Taylor H.L."/>
            <person name="Wang Z.T."/>
            <person name="Raymond J."/>
            <person name="Chen M."/>
            <person name="Blankenship R.E."/>
            <person name="Touchman J.W."/>
        </authorList>
    </citation>
    <scope>NUCLEOTIDE SEQUENCE [LARGE SCALE GENOMIC DNA]</scope>
    <source>
        <strain evidence="3">ATCC 51547 / Ice1</strain>
    </source>
</reference>
<sequence length="37" mass="3981">MSTYGACWEKSSLVVALIVIVALFGSLCFFTSGDRAH</sequence>
<evidence type="ECO:0000313" key="2">
    <source>
        <dbReference type="EMBL" id="ABZ85038.1"/>
    </source>
</evidence>
<feature type="transmembrane region" description="Helical" evidence="1">
    <location>
        <begin position="12"/>
        <end position="31"/>
    </location>
</feature>
<gene>
    <name evidence="2" type="ORF">HM1_2489</name>
</gene>
<dbReference type="EMBL" id="CP000930">
    <property type="protein sequence ID" value="ABZ85038.1"/>
    <property type="molecule type" value="Genomic_DNA"/>
</dbReference>
<keyword evidence="1" id="KW-0812">Transmembrane</keyword>
<name>B0TAI8_HELMI</name>
<dbReference type="STRING" id="498761.HM1_2489"/>
<dbReference type="KEGG" id="hmo:HM1_2489"/>
<accession>B0TAI8</accession>
<evidence type="ECO:0000256" key="1">
    <source>
        <dbReference type="SAM" id="Phobius"/>
    </source>
</evidence>
<keyword evidence="1" id="KW-1133">Transmembrane helix</keyword>
<protein>
    <submittedName>
        <fullName evidence="2">Uncharacterized protein</fullName>
    </submittedName>
</protein>
<organism evidence="2 3">
    <name type="scientific">Heliobacterium modesticaldum (strain ATCC 51547 / Ice1)</name>
    <dbReference type="NCBI Taxonomy" id="498761"/>
    <lineage>
        <taxon>Bacteria</taxon>
        <taxon>Bacillati</taxon>
        <taxon>Bacillota</taxon>
        <taxon>Clostridia</taxon>
        <taxon>Eubacteriales</taxon>
        <taxon>Heliobacteriaceae</taxon>
        <taxon>Heliomicrobium</taxon>
    </lineage>
</organism>
<proteinExistence type="predicted"/>
<keyword evidence="1" id="KW-0472">Membrane</keyword>
<evidence type="ECO:0000313" key="3">
    <source>
        <dbReference type="Proteomes" id="UP000008550"/>
    </source>
</evidence>
<dbReference type="AlphaFoldDB" id="B0TAI8"/>
<dbReference type="HOGENOM" id="CLU_3344455_0_0_9"/>